<organism evidence="2 3">
    <name type="scientific">Phyllostomus discolor</name>
    <name type="common">pale spear-nosed bat</name>
    <dbReference type="NCBI Taxonomy" id="89673"/>
    <lineage>
        <taxon>Eukaryota</taxon>
        <taxon>Metazoa</taxon>
        <taxon>Chordata</taxon>
        <taxon>Craniata</taxon>
        <taxon>Vertebrata</taxon>
        <taxon>Euteleostomi</taxon>
        <taxon>Mammalia</taxon>
        <taxon>Eutheria</taxon>
        <taxon>Laurasiatheria</taxon>
        <taxon>Chiroptera</taxon>
        <taxon>Yangochiroptera</taxon>
        <taxon>Phyllostomidae</taxon>
        <taxon>Phyllostominae</taxon>
        <taxon>Phyllostomus</taxon>
    </lineage>
</organism>
<protein>
    <submittedName>
        <fullName evidence="2">Uncharacterized protein</fullName>
    </submittedName>
</protein>
<sequence length="179" mass="18618">MSDLVGPPYWGFHFSSRHSCLPGCPPAPQRGGTPPPHAGRSWSLCPVPPLAGAHWTLASSTRAEVRMPPEASQGMGCLPLLFPGKPLAGNQRLMKTQRPFGEGGTPEFISLLANLQTSAPPQRVPETAHGPSCSLSVALGPTVGAFPPTEGGRGSQRPRGCSWAVGSQKPPCPGQGRCA</sequence>
<comment type="caution">
    <text evidence="2">The sequence shown here is derived from an EMBL/GenBank/DDBJ whole genome shotgun (WGS) entry which is preliminary data.</text>
</comment>
<evidence type="ECO:0000313" key="3">
    <source>
        <dbReference type="Proteomes" id="UP000664940"/>
    </source>
</evidence>
<dbReference type="EMBL" id="JABVXQ010000010">
    <property type="protein sequence ID" value="KAF6088514.1"/>
    <property type="molecule type" value="Genomic_DNA"/>
</dbReference>
<reference evidence="2 3" key="1">
    <citation type="journal article" date="2020" name="Nature">
        <title>Six reference-quality genomes reveal evolution of bat adaptations.</title>
        <authorList>
            <person name="Jebb D."/>
            <person name="Huang Z."/>
            <person name="Pippel M."/>
            <person name="Hughes G.M."/>
            <person name="Lavrichenko K."/>
            <person name="Devanna P."/>
            <person name="Winkler S."/>
            <person name="Jermiin L.S."/>
            <person name="Skirmuntt E.C."/>
            <person name="Katzourakis A."/>
            <person name="Burkitt-Gray L."/>
            <person name="Ray D.A."/>
            <person name="Sullivan K.A.M."/>
            <person name="Roscito J.G."/>
            <person name="Kirilenko B.M."/>
            <person name="Davalos L.M."/>
            <person name="Corthals A.P."/>
            <person name="Power M.L."/>
            <person name="Jones G."/>
            <person name="Ransome R.D."/>
            <person name="Dechmann D.K.N."/>
            <person name="Locatelli A.G."/>
            <person name="Puechmaille S.J."/>
            <person name="Fedrigo O."/>
            <person name="Jarvis E.D."/>
            <person name="Hiller M."/>
            <person name="Vernes S.C."/>
            <person name="Myers E.W."/>
            <person name="Teeling E.C."/>
        </authorList>
    </citation>
    <scope>NUCLEOTIDE SEQUENCE [LARGE SCALE GENOMIC DNA]</scope>
    <source>
        <strain evidence="2">Bat1K_MPI-CBG_1</strain>
    </source>
</reference>
<gene>
    <name evidence="2" type="ORF">HJG60_008337</name>
</gene>
<accession>A0A833Z9I4</accession>
<dbReference type="AlphaFoldDB" id="A0A833Z9I4"/>
<evidence type="ECO:0000313" key="2">
    <source>
        <dbReference type="EMBL" id="KAF6088514.1"/>
    </source>
</evidence>
<feature type="region of interest" description="Disordered" evidence="1">
    <location>
        <begin position="146"/>
        <end position="179"/>
    </location>
</feature>
<proteinExistence type="predicted"/>
<dbReference type="Proteomes" id="UP000664940">
    <property type="component" value="Unassembled WGS sequence"/>
</dbReference>
<evidence type="ECO:0000256" key="1">
    <source>
        <dbReference type="SAM" id="MobiDB-lite"/>
    </source>
</evidence>
<name>A0A833Z9I4_9CHIR</name>